<keyword evidence="3" id="KW-0902">Two-component regulatory system</keyword>
<evidence type="ECO:0000256" key="2">
    <source>
        <dbReference type="ARBA" id="ARBA00010330"/>
    </source>
</evidence>
<evidence type="ECO:0000256" key="8">
    <source>
        <dbReference type="PROSITE-ProRule" id="PRU00169"/>
    </source>
</evidence>
<evidence type="ECO:0000256" key="1">
    <source>
        <dbReference type="ARBA" id="ARBA00004123"/>
    </source>
</evidence>
<keyword evidence="14" id="KW-1185">Reference proteome</keyword>
<dbReference type="GO" id="GO:0005634">
    <property type="term" value="C:nucleus"/>
    <property type="evidence" value="ECO:0007669"/>
    <property type="project" value="UniProtKB-SubCell"/>
</dbReference>
<proteinExistence type="inferred from homology"/>
<dbReference type="EMBL" id="VOIH02000008">
    <property type="protein sequence ID" value="KAF3439783.1"/>
    <property type="molecule type" value="Genomic_DNA"/>
</dbReference>
<keyword evidence="4" id="KW-0805">Transcription regulation</keyword>
<dbReference type="InterPro" id="IPR011006">
    <property type="entry name" value="CheY-like_superfamily"/>
</dbReference>
<dbReference type="SMART" id="SM00448">
    <property type="entry name" value="REC"/>
    <property type="match status" value="1"/>
</dbReference>
<feature type="compositionally biased region" description="Polar residues" evidence="10">
    <location>
        <begin position="478"/>
        <end position="488"/>
    </location>
</feature>
<evidence type="ECO:0000259" key="11">
    <source>
        <dbReference type="PROSITE" id="PS50110"/>
    </source>
</evidence>
<dbReference type="PANTHER" id="PTHR43874">
    <property type="entry name" value="TWO-COMPONENT RESPONSE REGULATOR"/>
    <property type="match status" value="1"/>
</dbReference>
<evidence type="ECO:0000256" key="9">
    <source>
        <dbReference type="PROSITE-ProRule" id="PRU00357"/>
    </source>
</evidence>
<accession>A0A8K0GW63</accession>
<dbReference type="PROSITE" id="PS51017">
    <property type="entry name" value="CCT"/>
    <property type="match status" value="1"/>
</dbReference>
<evidence type="ECO:0000256" key="7">
    <source>
        <dbReference type="ARBA" id="ARBA00023242"/>
    </source>
</evidence>
<evidence type="ECO:0000313" key="14">
    <source>
        <dbReference type="Proteomes" id="UP000796880"/>
    </source>
</evidence>
<dbReference type="AlphaFoldDB" id="A0A8K0GW63"/>
<gene>
    <name evidence="13" type="ORF">FNV43_RR18061</name>
</gene>
<keyword evidence="7 9" id="KW-0539">Nucleus</keyword>
<feature type="region of interest" description="Disordered" evidence="10">
    <location>
        <begin position="18"/>
        <end position="38"/>
    </location>
</feature>
<feature type="region of interest" description="Disordered" evidence="10">
    <location>
        <begin position="565"/>
        <end position="598"/>
    </location>
</feature>
<dbReference type="OrthoDB" id="60033at2759"/>
<comment type="similarity">
    <text evidence="2">Belongs to the ARR-like family.</text>
</comment>
<sequence length="715" mass="79039">MGEVVASGEQVVEVEVEMREAEKSEESNKMEKEEEDGGSKEVVRWESYLPRMALTVLLVEADDSTRQIIAALLRKCNYKVSAVPNGLKAWETLKEKPHNIDLILTEVELPAISGFALLSLVMEHDVCKNIPVIMMSSQHSISMVLKCMLKGAADYLIKPVRRNELRNLWQHVWRRHYLLSGQAPQNLPIPQPKVEATSENNTASNHSSDDVVSMQQTEECSEKGSDAQSSCTTPYLEAESACIQNMQDISRLNCGNASYLSKSGIGTHEECTKPNKVSFTHEVEKREDSRYRPEGTPCNGVFKSIVSRLESKTVAQDEGVQPESVTVDANVSTETQRCHDEMVEPPCGVIDLIGKFDNRPMHINRCSSNNADGPNNFECAPQLELSLRRICPSSSNNLGTGERPVLNHSNASAFSWYNNSKTLQPLIPVLTSNCAKSEDGASKSQELSFSQSFENSTGASQQRGGITNNCHENMAPSVVNQSGQTKSPFPSPQPGLIPITGVRFDNLSSGNGQLYPSFFYTQQSLSSILSPKSSCLREKSPFSTSIHSNHDTHNSEHGCHRFEENTNYSTDQDEPEQNNLDRMEELTPGSPADDQSASGNLCNGAAYDINSAADTVDNRSDGNATLGMAVGKAIAPYSVTDTSLLVHERIRGMDSLRSSQREAALTKFRLKRKDRCFEKKVRYQSRKKLAEQRPRVKGQFVRQAQTDSQVMDADG</sequence>
<protein>
    <submittedName>
        <fullName evidence="13">Uncharacterized protein</fullName>
    </submittedName>
</protein>
<dbReference type="PROSITE" id="PS50110">
    <property type="entry name" value="RESPONSE_REGULATORY"/>
    <property type="match status" value="1"/>
</dbReference>
<name>A0A8K0GW63_9ROSA</name>
<comment type="caution">
    <text evidence="8">Lacks conserved residue(s) required for the propagation of feature annotation.</text>
</comment>
<keyword evidence="5" id="KW-0090">Biological rhythms</keyword>
<dbReference type="Gene3D" id="3.40.50.2300">
    <property type="match status" value="1"/>
</dbReference>
<evidence type="ECO:0000256" key="5">
    <source>
        <dbReference type="ARBA" id="ARBA00023108"/>
    </source>
</evidence>
<feature type="compositionally biased region" description="Polar residues" evidence="10">
    <location>
        <begin position="445"/>
        <end position="471"/>
    </location>
</feature>
<feature type="region of interest" description="Disordered" evidence="10">
    <location>
        <begin position="445"/>
        <end position="490"/>
    </location>
</feature>
<dbReference type="Pfam" id="PF06203">
    <property type="entry name" value="CCT"/>
    <property type="match status" value="1"/>
</dbReference>
<comment type="caution">
    <text evidence="13">The sequence shown here is derived from an EMBL/GenBank/DDBJ whole genome shotgun (WGS) entry which is preliminary data.</text>
</comment>
<dbReference type="GO" id="GO:0009736">
    <property type="term" value="P:cytokinin-activated signaling pathway"/>
    <property type="evidence" value="ECO:0007669"/>
    <property type="project" value="InterPro"/>
</dbReference>
<evidence type="ECO:0000256" key="4">
    <source>
        <dbReference type="ARBA" id="ARBA00023015"/>
    </source>
</evidence>
<feature type="domain" description="Response regulatory" evidence="11">
    <location>
        <begin position="55"/>
        <end position="173"/>
    </location>
</feature>
<organism evidence="13 14">
    <name type="scientific">Rhamnella rubrinervis</name>
    <dbReference type="NCBI Taxonomy" id="2594499"/>
    <lineage>
        <taxon>Eukaryota</taxon>
        <taxon>Viridiplantae</taxon>
        <taxon>Streptophyta</taxon>
        <taxon>Embryophyta</taxon>
        <taxon>Tracheophyta</taxon>
        <taxon>Spermatophyta</taxon>
        <taxon>Magnoliopsida</taxon>
        <taxon>eudicotyledons</taxon>
        <taxon>Gunneridae</taxon>
        <taxon>Pentapetalae</taxon>
        <taxon>rosids</taxon>
        <taxon>fabids</taxon>
        <taxon>Rosales</taxon>
        <taxon>Rhamnaceae</taxon>
        <taxon>rhamnoid group</taxon>
        <taxon>Rhamneae</taxon>
        <taxon>Rhamnella</taxon>
    </lineage>
</organism>
<keyword evidence="6" id="KW-0804">Transcription</keyword>
<evidence type="ECO:0000256" key="3">
    <source>
        <dbReference type="ARBA" id="ARBA00023012"/>
    </source>
</evidence>
<dbReference type="Pfam" id="PF00072">
    <property type="entry name" value="Response_reg"/>
    <property type="match status" value="1"/>
</dbReference>
<dbReference type="GO" id="GO:0048511">
    <property type="term" value="P:rhythmic process"/>
    <property type="evidence" value="ECO:0007669"/>
    <property type="project" value="UniProtKB-KW"/>
</dbReference>
<dbReference type="Proteomes" id="UP000796880">
    <property type="component" value="Unassembled WGS sequence"/>
</dbReference>
<dbReference type="SUPFAM" id="SSF52172">
    <property type="entry name" value="CheY-like"/>
    <property type="match status" value="1"/>
</dbReference>
<feature type="compositionally biased region" description="Polar residues" evidence="10">
    <location>
        <begin position="197"/>
        <end position="206"/>
    </location>
</feature>
<feature type="region of interest" description="Disordered" evidence="10">
    <location>
        <begin position="688"/>
        <end position="715"/>
    </location>
</feature>
<dbReference type="InterPro" id="IPR045279">
    <property type="entry name" value="ARR-like"/>
</dbReference>
<evidence type="ECO:0000313" key="13">
    <source>
        <dbReference type="EMBL" id="KAF3439783.1"/>
    </source>
</evidence>
<feature type="domain" description="CCT" evidence="12">
    <location>
        <begin position="661"/>
        <end position="703"/>
    </location>
</feature>
<dbReference type="PANTHER" id="PTHR43874:SF146">
    <property type="entry name" value="TWO-COMPONENT RESPONSE REGULATOR-LIKE APRR9"/>
    <property type="match status" value="1"/>
</dbReference>
<comment type="subcellular location">
    <subcellularLocation>
        <location evidence="1 9">Nucleus</location>
    </subcellularLocation>
</comment>
<reference evidence="13" key="1">
    <citation type="submission" date="2020-03" db="EMBL/GenBank/DDBJ databases">
        <title>A high-quality chromosome-level genome assembly of a woody plant with both climbing and erect habits, Rhamnella rubrinervis.</title>
        <authorList>
            <person name="Lu Z."/>
            <person name="Yang Y."/>
            <person name="Zhu X."/>
            <person name="Sun Y."/>
        </authorList>
    </citation>
    <scope>NUCLEOTIDE SEQUENCE</scope>
    <source>
        <strain evidence="13">BYM</strain>
        <tissue evidence="13">Leaf</tissue>
    </source>
</reference>
<dbReference type="InterPro" id="IPR001789">
    <property type="entry name" value="Sig_transdc_resp-reg_receiver"/>
</dbReference>
<evidence type="ECO:0000256" key="6">
    <source>
        <dbReference type="ARBA" id="ARBA00023163"/>
    </source>
</evidence>
<dbReference type="InterPro" id="IPR010402">
    <property type="entry name" value="CCT_domain"/>
</dbReference>
<evidence type="ECO:0000256" key="10">
    <source>
        <dbReference type="SAM" id="MobiDB-lite"/>
    </source>
</evidence>
<evidence type="ECO:0000259" key="12">
    <source>
        <dbReference type="PROSITE" id="PS51017"/>
    </source>
</evidence>
<dbReference type="CDD" id="cd17582">
    <property type="entry name" value="psREC_PRR"/>
    <property type="match status" value="1"/>
</dbReference>
<feature type="region of interest" description="Disordered" evidence="10">
    <location>
        <begin position="188"/>
        <end position="230"/>
    </location>
</feature>
<dbReference type="GO" id="GO:0000160">
    <property type="term" value="P:phosphorelay signal transduction system"/>
    <property type="evidence" value="ECO:0007669"/>
    <property type="project" value="UniProtKB-KW"/>
</dbReference>